<dbReference type="PROSITE" id="PS51721">
    <property type="entry name" value="G_CP"/>
    <property type="match status" value="1"/>
</dbReference>
<dbReference type="GO" id="GO:0003924">
    <property type="term" value="F:GTPase activity"/>
    <property type="evidence" value="ECO:0007669"/>
    <property type="project" value="InterPro"/>
</dbReference>
<organism evidence="8 9">
    <name type="scientific">Corchorus olitorius</name>
    <dbReference type="NCBI Taxonomy" id="93759"/>
    <lineage>
        <taxon>Eukaryota</taxon>
        <taxon>Viridiplantae</taxon>
        <taxon>Streptophyta</taxon>
        <taxon>Embryophyta</taxon>
        <taxon>Tracheophyta</taxon>
        <taxon>Spermatophyta</taxon>
        <taxon>Magnoliopsida</taxon>
        <taxon>eudicotyledons</taxon>
        <taxon>Gunneridae</taxon>
        <taxon>Pentapetalae</taxon>
        <taxon>rosids</taxon>
        <taxon>malvids</taxon>
        <taxon>Malvales</taxon>
        <taxon>Malvaceae</taxon>
        <taxon>Grewioideae</taxon>
        <taxon>Apeibeae</taxon>
        <taxon>Corchorus</taxon>
    </lineage>
</organism>
<dbReference type="InterPro" id="IPR006073">
    <property type="entry name" value="GTP-bd"/>
</dbReference>
<evidence type="ECO:0000313" key="8">
    <source>
        <dbReference type="EMBL" id="OMO77026.1"/>
    </source>
</evidence>
<feature type="region of interest" description="Disordered" evidence="6">
    <location>
        <begin position="440"/>
        <end position="477"/>
    </location>
</feature>
<feature type="domain" description="CP-type G" evidence="7">
    <location>
        <begin position="123"/>
        <end position="338"/>
    </location>
</feature>
<reference evidence="9" key="1">
    <citation type="submission" date="2013-09" db="EMBL/GenBank/DDBJ databases">
        <title>Corchorus olitorius genome sequencing.</title>
        <authorList>
            <person name="Alam M."/>
            <person name="Haque M.S."/>
            <person name="Islam M.S."/>
            <person name="Emdad E.M."/>
            <person name="Islam M.M."/>
            <person name="Ahmed B."/>
            <person name="Halim A."/>
            <person name="Hossen Q.M.M."/>
            <person name="Hossain M.Z."/>
            <person name="Ahmed R."/>
            <person name="Khan M.M."/>
            <person name="Islam R."/>
            <person name="Rashid M.M."/>
            <person name="Khan S.A."/>
            <person name="Rahman M.S."/>
            <person name="Alam M."/>
            <person name="Yahiya A.S."/>
            <person name="Khan M.S."/>
            <person name="Azam M.S."/>
            <person name="Haque T."/>
            <person name="Lashkar M.Z.H."/>
            <person name="Akhand A.I."/>
            <person name="Morshed G."/>
            <person name="Roy S."/>
            <person name="Uddin K.S."/>
            <person name="Rabeya T."/>
            <person name="Hossain A.S."/>
            <person name="Chowdhury A."/>
            <person name="Snigdha A.R."/>
            <person name="Mortoza M.S."/>
            <person name="Matin S.A."/>
            <person name="Hoque S.M.E."/>
            <person name="Islam M.K."/>
            <person name="Roy D.K."/>
            <person name="Haider R."/>
            <person name="Moosa M.M."/>
            <person name="Elias S.M."/>
            <person name="Hasan A.M."/>
            <person name="Jahan S."/>
            <person name="Shafiuddin M."/>
            <person name="Mahmood N."/>
            <person name="Shommy N.S."/>
        </authorList>
    </citation>
    <scope>NUCLEOTIDE SEQUENCE [LARGE SCALE GENOMIC DNA]</scope>
    <source>
        <strain evidence="9">cv. O-4</strain>
    </source>
</reference>
<dbReference type="PRINTS" id="PR00326">
    <property type="entry name" value="GTP1OBG"/>
</dbReference>
<dbReference type="Gene3D" id="1.10.1580.10">
    <property type="match status" value="1"/>
</dbReference>
<dbReference type="GO" id="GO:0005525">
    <property type="term" value="F:GTP binding"/>
    <property type="evidence" value="ECO:0007669"/>
    <property type="project" value="UniProtKB-KW"/>
</dbReference>
<name>A0A1R3I362_9ROSI</name>
<evidence type="ECO:0000256" key="3">
    <source>
        <dbReference type="ARBA" id="ARBA00022741"/>
    </source>
</evidence>
<keyword evidence="3" id="KW-0547">Nucleotide-binding</keyword>
<evidence type="ECO:0000259" key="7">
    <source>
        <dbReference type="PROSITE" id="PS51721"/>
    </source>
</evidence>
<evidence type="ECO:0000256" key="5">
    <source>
        <dbReference type="ARBA" id="ARBA00023134"/>
    </source>
</evidence>
<dbReference type="FunFam" id="1.10.1580.10:FF:000008">
    <property type="entry name" value="Large subunit GTPase 1"/>
    <property type="match status" value="1"/>
</dbReference>
<evidence type="ECO:0000256" key="4">
    <source>
        <dbReference type="ARBA" id="ARBA00022801"/>
    </source>
</evidence>
<dbReference type="InterPro" id="IPR030378">
    <property type="entry name" value="G_CP_dom"/>
</dbReference>
<keyword evidence="4" id="KW-0378">Hydrolase</keyword>
<dbReference type="InterPro" id="IPR023179">
    <property type="entry name" value="GTP-bd_ortho_bundle_sf"/>
</dbReference>
<dbReference type="Pfam" id="PF01926">
    <property type="entry name" value="MMR_HSR1"/>
    <property type="match status" value="1"/>
</dbReference>
<feature type="region of interest" description="Disordered" evidence="6">
    <location>
        <begin position="506"/>
        <end position="541"/>
    </location>
</feature>
<dbReference type="InterPro" id="IPR027417">
    <property type="entry name" value="P-loop_NTPase"/>
</dbReference>
<comment type="caution">
    <text evidence="8">The sequence shown here is derived from an EMBL/GenBank/DDBJ whole genome shotgun (WGS) entry which is preliminary data.</text>
</comment>
<dbReference type="Gene3D" id="3.40.50.300">
    <property type="entry name" value="P-loop containing nucleotide triphosphate hydrolases"/>
    <property type="match status" value="1"/>
</dbReference>
<dbReference type="STRING" id="93759.A0A1R3I362"/>
<dbReference type="FunFam" id="3.40.50.300:FF:001151">
    <property type="entry name" value="Large subunit GTPase 1"/>
    <property type="match status" value="1"/>
</dbReference>
<evidence type="ECO:0000256" key="6">
    <source>
        <dbReference type="SAM" id="MobiDB-lite"/>
    </source>
</evidence>
<proteinExistence type="predicted"/>
<feature type="compositionally biased region" description="Basic residues" evidence="6">
    <location>
        <begin position="511"/>
        <end position="528"/>
    </location>
</feature>
<evidence type="ECO:0000313" key="9">
    <source>
        <dbReference type="Proteomes" id="UP000187203"/>
    </source>
</evidence>
<dbReference type="InterPro" id="IPR043358">
    <property type="entry name" value="GNL1-like"/>
</dbReference>
<dbReference type="PANTHER" id="PTHR45709">
    <property type="entry name" value="LARGE SUBUNIT GTPASE 1 HOMOLOG-RELATED"/>
    <property type="match status" value="1"/>
</dbReference>
<keyword evidence="5" id="KW-0342">GTP-binding</keyword>
<gene>
    <name evidence="8" type="ORF">COLO4_25404</name>
</gene>
<dbReference type="SUPFAM" id="SSF52540">
    <property type="entry name" value="P-loop containing nucleoside triphosphate hydrolases"/>
    <property type="match status" value="1"/>
</dbReference>
<protein>
    <recommendedName>
        <fullName evidence="7">CP-type G domain-containing protein</fullName>
    </recommendedName>
</protein>
<dbReference type="OrthoDB" id="61815at2759"/>
<dbReference type="PANTHER" id="PTHR45709:SF2">
    <property type="entry name" value="LARGE SUBUNIT GTPASE 1 HOMOLOG"/>
    <property type="match status" value="1"/>
</dbReference>
<keyword evidence="2" id="KW-0963">Cytoplasm</keyword>
<dbReference type="Proteomes" id="UP000187203">
    <property type="component" value="Unassembled WGS sequence"/>
</dbReference>
<dbReference type="CDD" id="cd01857">
    <property type="entry name" value="HSR1_MMR1"/>
    <property type="match status" value="1"/>
</dbReference>
<sequence>MGKNEKTGLGRALVKHHNSMIQQSKEKGRFYKSQHKKVLESVTEVSDIDAVIEQAEEAEQLFSVQHPTPNLLINLPPWSAGMSVEELDANEKQAFLVWRRSLARLEENEKLVLTPFEKNLDIWRQLWRVLERSDLLVMVVDARDPLFYRCPDLEAYAREIDEHKRTLLLVNKADLLPVSIREKWAKFFRLNKILFVFWSAKAASAALEGKMLTDPWKTQNSMQKSDDPDTKIYGRDELLARLQAEAEEIVKMRKLGSGTSKASNIRSPSGNTEGTSAPKNVMVGFVGYPNVGKSSTINALVGQKRTGVTSTPGKTKHFQTLIISDELTLCDCPGLVFPSFSSSRYEMIASGVLPIDRMTEHREAVQVVANRVQRHIIEDVYKINLPKPKPYESQSRPPQASEFLRAYCASRGYVASSGLPDETRAARQILKDYIDGKLPHYELPPGMSDESGVEDDGKPILPEVQNSDASDVDDSLESISETAPLPDHVLDDLSSFDLANGLASKKETVKKSKASHKQHKKPQRKKDRSWRVGNDDDDGMPVVRVFQKPVNSGTLKVSNA</sequence>
<evidence type="ECO:0000256" key="2">
    <source>
        <dbReference type="ARBA" id="ARBA00022490"/>
    </source>
</evidence>
<keyword evidence="9" id="KW-1185">Reference proteome</keyword>
<accession>A0A1R3I362</accession>
<comment type="subcellular location">
    <subcellularLocation>
        <location evidence="1">Cytoplasm</location>
    </subcellularLocation>
</comment>
<dbReference type="AlphaFoldDB" id="A0A1R3I362"/>
<dbReference type="EMBL" id="AWUE01019023">
    <property type="protein sequence ID" value="OMO77026.1"/>
    <property type="molecule type" value="Genomic_DNA"/>
</dbReference>
<dbReference type="GO" id="GO:0005829">
    <property type="term" value="C:cytosol"/>
    <property type="evidence" value="ECO:0007669"/>
    <property type="project" value="UniProtKB-ARBA"/>
</dbReference>
<evidence type="ECO:0000256" key="1">
    <source>
        <dbReference type="ARBA" id="ARBA00004496"/>
    </source>
</evidence>